<evidence type="ECO:0000313" key="8">
    <source>
        <dbReference type="Proteomes" id="UP000182312"/>
    </source>
</evidence>
<evidence type="ECO:0000313" key="7">
    <source>
        <dbReference type="EMBL" id="SFA58385.1"/>
    </source>
</evidence>
<dbReference type="Proteomes" id="UP000182312">
    <property type="component" value="Unassembled WGS sequence"/>
</dbReference>
<dbReference type="Pfam" id="PF00765">
    <property type="entry name" value="Autoind_synth"/>
    <property type="match status" value="1"/>
</dbReference>
<evidence type="ECO:0000256" key="2">
    <source>
        <dbReference type="ARBA" id="ARBA00022679"/>
    </source>
</evidence>
<dbReference type="GO" id="GO:0007165">
    <property type="term" value="P:signal transduction"/>
    <property type="evidence" value="ECO:0007669"/>
    <property type="project" value="TreeGrafter"/>
</dbReference>
<dbReference type="PANTHER" id="PTHR39322">
    <property type="entry name" value="ACYL-HOMOSERINE-LACTONE SYNTHASE"/>
    <property type="match status" value="1"/>
</dbReference>
<evidence type="ECO:0000256" key="5">
    <source>
        <dbReference type="PROSITE-ProRule" id="PRU00533"/>
    </source>
</evidence>
<dbReference type="Gene3D" id="3.40.630.30">
    <property type="match status" value="1"/>
</dbReference>
<keyword evidence="4 5" id="KW-0071">Autoinducer synthesis</keyword>
<dbReference type="InterPro" id="IPR016181">
    <property type="entry name" value="Acyl_CoA_acyltransferase"/>
</dbReference>
<name>A0A1I0U2W1_9RHOB</name>
<dbReference type="PROSITE" id="PS51187">
    <property type="entry name" value="AUTOINDUCER_SYNTH_2"/>
    <property type="match status" value="1"/>
</dbReference>
<gene>
    <name evidence="7" type="ORF">SAMN04487972_12036</name>
</gene>
<evidence type="ECO:0000256" key="1">
    <source>
        <dbReference type="ARBA" id="ARBA00022654"/>
    </source>
</evidence>
<dbReference type="SUPFAM" id="SSF55729">
    <property type="entry name" value="Acyl-CoA N-acyltransferases (Nat)"/>
    <property type="match status" value="1"/>
</dbReference>
<dbReference type="EC" id="2.3.1.184" evidence="6"/>
<keyword evidence="3 6" id="KW-0949">S-adenosyl-L-methionine</keyword>
<dbReference type="GO" id="GO:0061579">
    <property type="term" value="F:N-acyl homoserine lactone synthase activity"/>
    <property type="evidence" value="ECO:0007669"/>
    <property type="project" value="UniProtKB-UniRule"/>
</dbReference>
<sequence length="192" mass="21417">MPGDIRRYDLVASFLKMRKEVFVEQKAWPLFHADGIEFEQYDTFDTTYIIAHDSGKVLGGARLRRTDRRAGAGSICYSYMIRDAYLGLLPGMPMNLCHDLPPMEETTWELTRLVALPGSGVVERILEAANTYLYTVGAERCLFLGSPAFLRMASRLGWSPKALGDVVGNDDGRFVAFDCAVIPGHTTCNITR</sequence>
<comment type="similarity">
    <text evidence="5 6">Belongs to the autoinducer synthase family.</text>
</comment>
<dbReference type="PANTHER" id="PTHR39322:SF1">
    <property type="entry name" value="ISOVALERYL-HOMOSERINE LACTONE SYNTHASE"/>
    <property type="match status" value="1"/>
</dbReference>
<organism evidence="7 8">
    <name type="scientific">Paracoccus halophilus</name>
    <dbReference type="NCBI Taxonomy" id="376733"/>
    <lineage>
        <taxon>Bacteria</taxon>
        <taxon>Pseudomonadati</taxon>
        <taxon>Pseudomonadota</taxon>
        <taxon>Alphaproteobacteria</taxon>
        <taxon>Rhodobacterales</taxon>
        <taxon>Paracoccaceae</taxon>
        <taxon>Paracoccus</taxon>
    </lineage>
</organism>
<reference evidence="7 8" key="1">
    <citation type="submission" date="2016-10" db="EMBL/GenBank/DDBJ databases">
        <authorList>
            <person name="de Groot N.N."/>
        </authorList>
    </citation>
    <scope>NUCLEOTIDE SEQUENCE [LARGE SCALE GENOMIC DNA]</scope>
    <source>
        <strain evidence="7 8">CGMCC 1.6117</strain>
    </source>
</reference>
<dbReference type="AlphaFoldDB" id="A0A1I0U2W1"/>
<protein>
    <recommendedName>
        <fullName evidence="6">Acyl-homoserine-lactone synthase</fullName>
        <ecNumber evidence="6">2.3.1.184</ecNumber>
    </recommendedName>
    <alternativeName>
        <fullName evidence="6">Autoinducer synthesis protein</fullName>
    </alternativeName>
</protein>
<evidence type="ECO:0000256" key="6">
    <source>
        <dbReference type="RuleBase" id="RU361135"/>
    </source>
</evidence>
<dbReference type="GO" id="GO:0009372">
    <property type="term" value="P:quorum sensing"/>
    <property type="evidence" value="ECO:0007669"/>
    <property type="project" value="UniProtKB-UniRule"/>
</dbReference>
<accession>A0A1I0U2W1</accession>
<evidence type="ECO:0000256" key="4">
    <source>
        <dbReference type="ARBA" id="ARBA00022929"/>
    </source>
</evidence>
<evidence type="ECO:0000256" key="3">
    <source>
        <dbReference type="ARBA" id="ARBA00022691"/>
    </source>
</evidence>
<dbReference type="EMBL" id="FOJO01000020">
    <property type="protein sequence ID" value="SFA58385.1"/>
    <property type="molecule type" value="Genomic_DNA"/>
</dbReference>
<dbReference type="InterPro" id="IPR001690">
    <property type="entry name" value="Autoind_synthase"/>
</dbReference>
<proteinExistence type="inferred from homology"/>
<comment type="catalytic activity">
    <reaction evidence="6">
        <text>a fatty acyl-[ACP] + S-adenosyl-L-methionine = an N-acyl-L-homoserine lactone + S-methyl-5'-thioadenosine + holo-[ACP] + H(+)</text>
        <dbReference type="Rhea" id="RHEA:10096"/>
        <dbReference type="Rhea" id="RHEA-COMP:9685"/>
        <dbReference type="Rhea" id="RHEA-COMP:14125"/>
        <dbReference type="ChEBI" id="CHEBI:15378"/>
        <dbReference type="ChEBI" id="CHEBI:17509"/>
        <dbReference type="ChEBI" id="CHEBI:55474"/>
        <dbReference type="ChEBI" id="CHEBI:59789"/>
        <dbReference type="ChEBI" id="CHEBI:64479"/>
        <dbReference type="ChEBI" id="CHEBI:138651"/>
        <dbReference type="EC" id="2.3.1.184"/>
    </reaction>
</comment>
<dbReference type="PRINTS" id="PR01549">
    <property type="entry name" value="AUTOINDCRSYN"/>
</dbReference>
<keyword evidence="1 5" id="KW-0673">Quorum sensing</keyword>
<keyword evidence="2 6" id="KW-0808">Transferase</keyword>